<keyword evidence="1" id="KW-0812">Transmembrane</keyword>
<comment type="caution">
    <text evidence="3">The sequence shown here is derived from an EMBL/GenBank/DDBJ whole genome shotgun (WGS) entry which is preliminary data.</text>
</comment>
<dbReference type="EC" id="3.4.-.-" evidence="3"/>
<proteinExistence type="predicted"/>
<dbReference type="GO" id="GO:0016787">
    <property type="term" value="F:hydrolase activity"/>
    <property type="evidence" value="ECO:0007669"/>
    <property type="project" value="UniProtKB-KW"/>
</dbReference>
<organism evidence="3 4">
    <name type="scientific">Marinicella sediminis</name>
    <dbReference type="NCBI Taxonomy" id="1792834"/>
    <lineage>
        <taxon>Bacteria</taxon>
        <taxon>Pseudomonadati</taxon>
        <taxon>Pseudomonadota</taxon>
        <taxon>Gammaproteobacteria</taxon>
        <taxon>Lysobacterales</taxon>
        <taxon>Marinicellaceae</taxon>
        <taxon>Marinicella</taxon>
    </lineage>
</organism>
<feature type="transmembrane region" description="Helical" evidence="1">
    <location>
        <begin position="12"/>
        <end position="31"/>
    </location>
</feature>
<gene>
    <name evidence="3" type="ORF">ACFODZ_04505</name>
</gene>
<dbReference type="EMBL" id="JBHRTS010000002">
    <property type="protein sequence ID" value="MFC3193504.1"/>
    <property type="molecule type" value="Genomic_DNA"/>
</dbReference>
<evidence type="ECO:0000259" key="2">
    <source>
        <dbReference type="Pfam" id="PF02517"/>
    </source>
</evidence>
<keyword evidence="3" id="KW-0378">Hydrolase</keyword>
<name>A0ABV7J5Z5_9GAMM</name>
<dbReference type="RefSeq" id="WP_157892697.1">
    <property type="nucleotide sequence ID" value="NZ_JBHRTS010000002.1"/>
</dbReference>
<keyword evidence="4" id="KW-1185">Reference proteome</keyword>
<dbReference type="Proteomes" id="UP001595533">
    <property type="component" value="Unassembled WGS sequence"/>
</dbReference>
<evidence type="ECO:0000313" key="3">
    <source>
        <dbReference type="EMBL" id="MFC3193504.1"/>
    </source>
</evidence>
<dbReference type="PANTHER" id="PTHR36435:SF1">
    <property type="entry name" value="CAAX AMINO TERMINAL PROTEASE FAMILY PROTEIN"/>
    <property type="match status" value="1"/>
</dbReference>
<feature type="transmembrane region" description="Helical" evidence="1">
    <location>
        <begin position="90"/>
        <end position="108"/>
    </location>
</feature>
<accession>A0ABV7J5Z5</accession>
<feature type="transmembrane region" description="Helical" evidence="1">
    <location>
        <begin position="51"/>
        <end position="70"/>
    </location>
</feature>
<dbReference type="Pfam" id="PF02517">
    <property type="entry name" value="Rce1-like"/>
    <property type="match status" value="1"/>
</dbReference>
<dbReference type="InterPro" id="IPR052710">
    <property type="entry name" value="CAAX_protease"/>
</dbReference>
<evidence type="ECO:0000256" key="1">
    <source>
        <dbReference type="SAM" id="Phobius"/>
    </source>
</evidence>
<reference evidence="4" key="1">
    <citation type="journal article" date="2019" name="Int. J. Syst. Evol. Microbiol.">
        <title>The Global Catalogue of Microorganisms (GCM) 10K type strain sequencing project: providing services to taxonomists for standard genome sequencing and annotation.</title>
        <authorList>
            <consortium name="The Broad Institute Genomics Platform"/>
            <consortium name="The Broad Institute Genome Sequencing Center for Infectious Disease"/>
            <person name="Wu L."/>
            <person name="Ma J."/>
        </authorList>
    </citation>
    <scope>NUCLEOTIDE SEQUENCE [LARGE SCALE GENOMIC DNA]</scope>
    <source>
        <strain evidence="4">KCTC 42953</strain>
    </source>
</reference>
<feature type="transmembrane region" description="Helical" evidence="1">
    <location>
        <begin position="128"/>
        <end position="161"/>
    </location>
</feature>
<dbReference type="InterPro" id="IPR003675">
    <property type="entry name" value="Rce1/LyrA-like_dom"/>
</dbReference>
<sequence>MLMAVATIDSQSLYPGFLVFISTLLIMLLLVSLMGGNWRVTLQTRACDVKWLGLAVALAVIYWQLDHWFFMWLDADQMTTSQQQWHINQAAYLSWSVFAGTVVLAPLVEEVFFRGLLFNTLQVHFRAHWVIALSAGFFALIHPSWPLVVSVFLAGMMYGWLRYRAGSVLPAVLAHFIHNAMTFWLYAGV</sequence>
<dbReference type="PANTHER" id="PTHR36435">
    <property type="entry name" value="SLR1288 PROTEIN"/>
    <property type="match status" value="1"/>
</dbReference>
<keyword evidence="1" id="KW-0472">Membrane</keyword>
<evidence type="ECO:0000313" key="4">
    <source>
        <dbReference type="Proteomes" id="UP001595533"/>
    </source>
</evidence>
<protein>
    <submittedName>
        <fullName evidence="3">CPBP family intramembrane glutamic endopeptidase</fullName>
        <ecNumber evidence="3">3.4.-.-</ecNumber>
    </submittedName>
</protein>
<feature type="transmembrane region" description="Helical" evidence="1">
    <location>
        <begin position="168"/>
        <end position="187"/>
    </location>
</feature>
<feature type="domain" description="CAAX prenyl protease 2/Lysostaphin resistance protein A-like" evidence="2">
    <location>
        <begin position="94"/>
        <end position="181"/>
    </location>
</feature>
<keyword evidence="1" id="KW-1133">Transmembrane helix</keyword>